<keyword evidence="4" id="KW-0560">Oxidoreductase</keyword>
<evidence type="ECO:0000259" key="6">
    <source>
        <dbReference type="Pfam" id="PF01494"/>
    </source>
</evidence>
<dbReference type="Pfam" id="PF01494">
    <property type="entry name" value="FAD_binding_3"/>
    <property type="match status" value="2"/>
</dbReference>
<dbReference type="InterPro" id="IPR002938">
    <property type="entry name" value="FAD-bd"/>
</dbReference>
<gene>
    <name evidence="7" type="ORF">K452DRAFT_294312</name>
</gene>
<proteinExistence type="predicted"/>
<dbReference type="RefSeq" id="XP_033402480.1">
    <property type="nucleotide sequence ID" value="XM_033541684.1"/>
</dbReference>
<evidence type="ECO:0000313" key="8">
    <source>
        <dbReference type="Proteomes" id="UP000799438"/>
    </source>
</evidence>
<dbReference type="GO" id="GO:0071949">
    <property type="term" value="F:FAD binding"/>
    <property type="evidence" value="ECO:0007669"/>
    <property type="project" value="InterPro"/>
</dbReference>
<dbReference type="PANTHER" id="PTHR47178:SF3">
    <property type="entry name" value="FAD-BINDING DOMAIN-CONTAINING PROTEIN"/>
    <property type="match status" value="1"/>
</dbReference>
<sequence>MDATNVYEAERTVLIAGAGVTGLTLAQGLKMLLPAEIWVQIQSVHVDPHQPVREKDEIQILNGKTGEKIYGIPVERFYRARREKYRSLLAHGLDVRFGKSLESFREENDRVVARFEDGTEVTGRMLVGADGARSKLRRLLLGPGPGSVNRLPFAANFVQARYTAAQMKQLLAVHPIYLGAIHPDGRFGFFGMHDVRNPADPASWTILFYISWPATPEELVEMADWTNAQHLAKLKSLASGWCDPWKSAAEWLPDEQPIWHMGLTDWDPGMEGHQWDSRGGKVTLTGDAAHPMTYQRGQGLNHCVTDVWELVQAVKSFMTAEKTQVEAIDAFEDEMVNRAGEEVRVCTVNSAMLHDWAKFSESMLLKIGLKQR</sequence>
<dbReference type="InterPro" id="IPR036188">
    <property type="entry name" value="FAD/NAD-bd_sf"/>
</dbReference>
<dbReference type="Gene3D" id="3.50.50.60">
    <property type="entry name" value="FAD/NAD(P)-binding domain"/>
    <property type="match status" value="1"/>
</dbReference>
<comment type="cofactor">
    <cofactor evidence="1">
        <name>FAD</name>
        <dbReference type="ChEBI" id="CHEBI:57692"/>
    </cofactor>
</comment>
<dbReference type="OrthoDB" id="47494at2759"/>
<dbReference type="SUPFAM" id="SSF51905">
    <property type="entry name" value="FAD/NAD(P)-binding domain"/>
    <property type="match status" value="1"/>
</dbReference>
<reference evidence="7" key="1">
    <citation type="journal article" date="2020" name="Stud. Mycol.">
        <title>101 Dothideomycetes genomes: a test case for predicting lifestyles and emergence of pathogens.</title>
        <authorList>
            <person name="Haridas S."/>
            <person name="Albert R."/>
            <person name="Binder M."/>
            <person name="Bloem J."/>
            <person name="Labutti K."/>
            <person name="Salamov A."/>
            <person name="Andreopoulos B."/>
            <person name="Baker S."/>
            <person name="Barry K."/>
            <person name="Bills G."/>
            <person name="Bluhm B."/>
            <person name="Cannon C."/>
            <person name="Castanera R."/>
            <person name="Culley D."/>
            <person name="Daum C."/>
            <person name="Ezra D."/>
            <person name="Gonzalez J."/>
            <person name="Henrissat B."/>
            <person name="Kuo A."/>
            <person name="Liang C."/>
            <person name="Lipzen A."/>
            <person name="Lutzoni F."/>
            <person name="Magnuson J."/>
            <person name="Mondo S."/>
            <person name="Nolan M."/>
            <person name="Ohm R."/>
            <person name="Pangilinan J."/>
            <person name="Park H.-J."/>
            <person name="Ramirez L."/>
            <person name="Alfaro M."/>
            <person name="Sun H."/>
            <person name="Tritt A."/>
            <person name="Yoshinaga Y."/>
            <person name="Zwiers L.-H."/>
            <person name="Turgeon B."/>
            <person name="Goodwin S."/>
            <person name="Spatafora J."/>
            <person name="Crous P."/>
            <person name="Grigoriev I."/>
        </authorList>
    </citation>
    <scope>NUCLEOTIDE SEQUENCE</scope>
    <source>
        <strain evidence="7">CBS 121167</strain>
    </source>
</reference>
<evidence type="ECO:0000256" key="5">
    <source>
        <dbReference type="ARBA" id="ARBA00023033"/>
    </source>
</evidence>
<dbReference type="PRINTS" id="PR00420">
    <property type="entry name" value="RNGMNOXGNASE"/>
</dbReference>
<keyword evidence="5" id="KW-0503">Monooxygenase</keyword>
<evidence type="ECO:0000256" key="1">
    <source>
        <dbReference type="ARBA" id="ARBA00001974"/>
    </source>
</evidence>
<protein>
    <recommendedName>
        <fullName evidence="6">FAD-binding domain-containing protein</fullName>
    </recommendedName>
</protein>
<accession>A0A6A6BVQ2</accession>
<keyword evidence="2" id="KW-0285">Flavoprotein</keyword>
<dbReference type="EMBL" id="ML995475">
    <property type="protein sequence ID" value="KAF2146771.1"/>
    <property type="molecule type" value="Genomic_DNA"/>
</dbReference>
<dbReference type="GeneID" id="54299181"/>
<feature type="domain" description="FAD-binding" evidence="6">
    <location>
        <begin position="278"/>
        <end position="336"/>
    </location>
</feature>
<dbReference type="AlphaFoldDB" id="A0A6A6BVQ2"/>
<name>A0A6A6BVQ2_9PEZI</name>
<evidence type="ECO:0000256" key="3">
    <source>
        <dbReference type="ARBA" id="ARBA00022827"/>
    </source>
</evidence>
<dbReference type="GO" id="GO:0004497">
    <property type="term" value="F:monooxygenase activity"/>
    <property type="evidence" value="ECO:0007669"/>
    <property type="project" value="UniProtKB-KW"/>
</dbReference>
<dbReference type="PANTHER" id="PTHR47178">
    <property type="entry name" value="MONOOXYGENASE, FAD-BINDING"/>
    <property type="match status" value="1"/>
</dbReference>
<evidence type="ECO:0000256" key="2">
    <source>
        <dbReference type="ARBA" id="ARBA00022630"/>
    </source>
</evidence>
<feature type="domain" description="FAD-binding" evidence="6">
    <location>
        <begin position="89"/>
        <end position="141"/>
    </location>
</feature>
<dbReference type="Proteomes" id="UP000799438">
    <property type="component" value="Unassembled WGS sequence"/>
</dbReference>
<organism evidence="7 8">
    <name type="scientific">Aplosporella prunicola CBS 121167</name>
    <dbReference type="NCBI Taxonomy" id="1176127"/>
    <lineage>
        <taxon>Eukaryota</taxon>
        <taxon>Fungi</taxon>
        <taxon>Dikarya</taxon>
        <taxon>Ascomycota</taxon>
        <taxon>Pezizomycotina</taxon>
        <taxon>Dothideomycetes</taxon>
        <taxon>Dothideomycetes incertae sedis</taxon>
        <taxon>Botryosphaeriales</taxon>
        <taxon>Aplosporellaceae</taxon>
        <taxon>Aplosporella</taxon>
    </lineage>
</organism>
<evidence type="ECO:0000256" key="4">
    <source>
        <dbReference type="ARBA" id="ARBA00023002"/>
    </source>
</evidence>
<evidence type="ECO:0000313" key="7">
    <source>
        <dbReference type="EMBL" id="KAF2146771.1"/>
    </source>
</evidence>
<keyword evidence="8" id="KW-1185">Reference proteome</keyword>
<keyword evidence="3" id="KW-0274">FAD</keyword>